<evidence type="ECO:0000256" key="1">
    <source>
        <dbReference type="SAM" id="Phobius"/>
    </source>
</evidence>
<keyword evidence="1" id="KW-1133">Transmembrane helix</keyword>
<protein>
    <submittedName>
        <fullName evidence="2">Uncharacterized protein</fullName>
    </submittedName>
</protein>
<gene>
    <name evidence="2" type="ORF">CTRG_03344</name>
</gene>
<keyword evidence="1" id="KW-0812">Transmembrane</keyword>
<accession>C5MBA2</accession>
<dbReference type="Proteomes" id="UP000002037">
    <property type="component" value="Unassembled WGS sequence"/>
</dbReference>
<feature type="transmembrane region" description="Helical" evidence="1">
    <location>
        <begin position="122"/>
        <end position="140"/>
    </location>
</feature>
<sequence>MMREIENDCKLNYFYISSTFPDPAKFICVCVCVCEWKTLLIQKRISRQFKFVSQSDRRKMPAGYFEEKKNARACNPGTRLFTHQKKFFRGCRISPAAYQSYAVIGEHTRPARKETFFSNQSINVAFFFFILFTRFFSIALKQKKKIFFHFLLLSFLLDLTSCWLIFL</sequence>
<proteinExistence type="predicted"/>
<dbReference type="EMBL" id="GG692398">
    <property type="protein sequence ID" value="EER32919.1"/>
    <property type="molecule type" value="Genomic_DNA"/>
</dbReference>
<dbReference type="VEuPathDB" id="FungiDB:CTRG_03344"/>
<dbReference type="RefSeq" id="XP_002549047.1">
    <property type="nucleotide sequence ID" value="XM_002549001.1"/>
</dbReference>
<evidence type="ECO:0000313" key="2">
    <source>
        <dbReference type="EMBL" id="EER32919.1"/>
    </source>
</evidence>
<dbReference type="GeneID" id="8300300"/>
<organism evidence="2 3">
    <name type="scientific">Candida tropicalis (strain ATCC MYA-3404 / T1)</name>
    <name type="common">Yeast</name>
    <dbReference type="NCBI Taxonomy" id="294747"/>
    <lineage>
        <taxon>Eukaryota</taxon>
        <taxon>Fungi</taxon>
        <taxon>Dikarya</taxon>
        <taxon>Ascomycota</taxon>
        <taxon>Saccharomycotina</taxon>
        <taxon>Pichiomycetes</taxon>
        <taxon>Debaryomycetaceae</taxon>
        <taxon>Candida/Lodderomyces clade</taxon>
        <taxon>Candida</taxon>
    </lineage>
</organism>
<feature type="transmembrane region" description="Helical" evidence="1">
    <location>
        <begin position="146"/>
        <end position="166"/>
    </location>
</feature>
<evidence type="ECO:0000313" key="3">
    <source>
        <dbReference type="Proteomes" id="UP000002037"/>
    </source>
</evidence>
<dbReference type="AlphaFoldDB" id="C5MBA2"/>
<name>C5MBA2_CANTT</name>
<keyword evidence="3" id="KW-1185">Reference proteome</keyword>
<dbReference type="HOGENOM" id="CLU_1594312_0_0_1"/>
<dbReference type="KEGG" id="ctp:CTRG_03344"/>
<reference evidence="2 3" key="1">
    <citation type="journal article" date="2009" name="Nature">
        <title>Evolution of pathogenicity and sexual reproduction in eight Candida genomes.</title>
        <authorList>
            <person name="Butler G."/>
            <person name="Rasmussen M.D."/>
            <person name="Lin M.F."/>
            <person name="Santos M.A."/>
            <person name="Sakthikumar S."/>
            <person name="Munro C.A."/>
            <person name="Rheinbay E."/>
            <person name="Grabherr M."/>
            <person name="Forche A."/>
            <person name="Reedy J.L."/>
            <person name="Agrafioti I."/>
            <person name="Arnaud M.B."/>
            <person name="Bates S."/>
            <person name="Brown A.J."/>
            <person name="Brunke S."/>
            <person name="Costanzo M.C."/>
            <person name="Fitzpatrick D.A."/>
            <person name="de Groot P.W."/>
            <person name="Harris D."/>
            <person name="Hoyer L.L."/>
            <person name="Hube B."/>
            <person name="Klis F.M."/>
            <person name="Kodira C."/>
            <person name="Lennard N."/>
            <person name="Logue M.E."/>
            <person name="Martin R."/>
            <person name="Neiman A.M."/>
            <person name="Nikolaou E."/>
            <person name="Quail M.A."/>
            <person name="Quinn J."/>
            <person name="Santos M.C."/>
            <person name="Schmitzberger F.F."/>
            <person name="Sherlock G."/>
            <person name="Shah P."/>
            <person name="Silverstein K.A."/>
            <person name="Skrzypek M.S."/>
            <person name="Soll D."/>
            <person name="Staggs R."/>
            <person name="Stansfield I."/>
            <person name="Stumpf M.P."/>
            <person name="Sudbery P.E."/>
            <person name="Srikantha T."/>
            <person name="Zeng Q."/>
            <person name="Berman J."/>
            <person name="Berriman M."/>
            <person name="Heitman J."/>
            <person name="Gow N.A."/>
            <person name="Lorenz M.C."/>
            <person name="Birren B.W."/>
            <person name="Kellis M."/>
            <person name="Cuomo C.A."/>
        </authorList>
    </citation>
    <scope>NUCLEOTIDE SEQUENCE [LARGE SCALE GENOMIC DNA]</scope>
    <source>
        <strain evidence="3">ATCC MYA-3404 / T1</strain>
    </source>
</reference>
<keyword evidence="1" id="KW-0472">Membrane</keyword>